<accession>A0AAV0Y2J4</accession>
<evidence type="ECO:0000259" key="1">
    <source>
        <dbReference type="Pfam" id="PF16064"/>
    </source>
</evidence>
<dbReference type="PANTHER" id="PTHR34153:SF2">
    <property type="entry name" value="SI:CH211-262H13.3-RELATED"/>
    <property type="match status" value="1"/>
</dbReference>
<organism evidence="2 3">
    <name type="scientific">Macrosiphum euphorbiae</name>
    <name type="common">potato aphid</name>
    <dbReference type="NCBI Taxonomy" id="13131"/>
    <lineage>
        <taxon>Eukaryota</taxon>
        <taxon>Metazoa</taxon>
        <taxon>Ecdysozoa</taxon>
        <taxon>Arthropoda</taxon>
        <taxon>Hexapoda</taxon>
        <taxon>Insecta</taxon>
        <taxon>Pterygota</taxon>
        <taxon>Neoptera</taxon>
        <taxon>Paraneoptera</taxon>
        <taxon>Hemiptera</taxon>
        <taxon>Sternorrhyncha</taxon>
        <taxon>Aphidomorpha</taxon>
        <taxon>Aphidoidea</taxon>
        <taxon>Aphididae</taxon>
        <taxon>Macrosiphini</taxon>
        <taxon>Macrosiphum</taxon>
    </lineage>
</organism>
<dbReference type="AlphaFoldDB" id="A0AAV0Y2J4"/>
<keyword evidence="3" id="KW-1185">Reference proteome</keyword>
<feature type="domain" description="DUF4806" evidence="1">
    <location>
        <begin position="274"/>
        <end position="339"/>
    </location>
</feature>
<comment type="caution">
    <text evidence="2">The sequence shown here is derived from an EMBL/GenBank/DDBJ whole genome shotgun (WGS) entry which is preliminary data.</text>
</comment>
<dbReference type="Proteomes" id="UP001160148">
    <property type="component" value="Unassembled WGS sequence"/>
</dbReference>
<dbReference type="InterPro" id="IPR032071">
    <property type="entry name" value="DUF4806"/>
</dbReference>
<name>A0AAV0Y2J4_9HEMI</name>
<dbReference type="EMBL" id="CARXXK010001262">
    <property type="protein sequence ID" value="CAI6375080.1"/>
    <property type="molecule type" value="Genomic_DNA"/>
</dbReference>
<reference evidence="2 3" key="1">
    <citation type="submission" date="2023-01" db="EMBL/GenBank/DDBJ databases">
        <authorList>
            <person name="Whitehead M."/>
        </authorList>
    </citation>
    <scope>NUCLEOTIDE SEQUENCE [LARGE SCALE GENOMIC DNA]</scope>
</reference>
<evidence type="ECO:0000313" key="3">
    <source>
        <dbReference type="Proteomes" id="UP001160148"/>
    </source>
</evidence>
<dbReference type="Pfam" id="PF16064">
    <property type="entry name" value="DUF4806"/>
    <property type="match status" value="1"/>
</dbReference>
<dbReference type="PANTHER" id="PTHR34153">
    <property type="entry name" value="SI:CH211-262H13.3-RELATED-RELATED"/>
    <property type="match status" value="1"/>
</dbReference>
<sequence>MEGTSSPSQWIIGYFPKEHKYSVIPMNWLSKCGDSYYCKWPNMKVSPTMLRNAALPTSKWSSHPVRVVERYDNYEDAASREVEIYLTSGGETDIGDMGQENRRKILKTFHKSNDDSIYIYNFLGSDSDTEPLSISKTTQNVGINNVSDAVNILYNMDGIPPNLSYDTVQETTIYSPSTTHKVDPIANNNTDDLAVDVSLFSSSTSGTIAANNIVQGQNCSSSLSNQNYDNIINKTADISSYWPTKNSKHDINSADYNKMEKCAINNSRYQFLNNFPLKELEALKDLEEKLKTDNEFKSKLVNLITSIGGTNAKHFVKRVLTKLFSNQLASHCSWTGFKND</sequence>
<proteinExistence type="predicted"/>
<gene>
    <name evidence="2" type="ORF">MEUPH1_LOCUS28622</name>
</gene>
<evidence type="ECO:0000313" key="2">
    <source>
        <dbReference type="EMBL" id="CAI6375080.1"/>
    </source>
</evidence>
<protein>
    <recommendedName>
        <fullName evidence="1">DUF4806 domain-containing protein</fullName>
    </recommendedName>
</protein>